<protein>
    <recommendedName>
        <fullName evidence="4">DUF2626 domain-containing protein</fullName>
    </recommendedName>
</protein>
<feature type="transmembrane region" description="Helical" evidence="1">
    <location>
        <begin position="28"/>
        <end position="44"/>
    </location>
</feature>
<dbReference type="OrthoDB" id="2353516at2"/>
<keyword evidence="1" id="KW-1133">Transmembrane helix</keyword>
<evidence type="ECO:0008006" key="4">
    <source>
        <dbReference type="Google" id="ProtNLM"/>
    </source>
</evidence>
<reference evidence="2 3" key="1">
    <citation type="submission" date="2016-10" db="EMBL/GenBank/DDBJ databases">
        <authorList>
            <person name="de Groot N.N."/>
        </authorList>
    </citation>
    <scope>NUCLEOTIDE SEQUENCE [LARGE SCALE GENOMIC DNA]</scope>
    <source>
        <strain evidence="2 3">IBRC-M 10780</strain>
    </source>
</reference>
<feature type="transmembrane region" description="Helical" evidence="1">
    <location>
        <begin position="5"/>
        <end position="22"/>
    </location>
</feature>
<dbReference type="RefSeq" id="WP_090867161.1">
    <property type="nucleotide sequence ID" value="NZ_FOHE01000002.1"/>
</dbReference>
<evidence type="ECO:0000313" key="2">
    <source>
        <dbReference type="EMBL" id="SES83552.1"/>
    </source>
</evidence>
<gene>
    <name evidence="2" type="ORF">SAMN05216389_102393</name>
</gene>
<dbReference type="STRING" id="930131.SAMN05216389_102393"/>
<evidence type="ECO:0000313" key="3">
    <source>
        <dbReference type="Proteomes" id="UP000198618"/>
    </source>
</evidence>
<dbReference type="InterPro" id="IPR020254">
    <property type="entry name" value="DUF2626"/>
</dbReference>
<keyword evidence="1" id="KW-0812">Transmembrane</keyword>
<organism evidence="2 3">
    <name type="scientific">Oceanobacillus limi</name>
    <dbReference type="NCBI Taxonomy" id="930131"/>
    <lineage>
        <taxon>Bacteria</taxon>
        <taxon>Bacillati</taxon>
        <taxon>Bacillota</taxon>
        <taxon>Bacilli</taxon>
        <taxon>Bacillales</taxon>
        <taxon>Bacillaceae</taxon>
        <taxon>Oceanobacillus</taxon>
    </lineage>
</organism>
<dbReference type="AlphaFoldDB" id="A0A1H9ZPF5"/>
<dbReference type="Proteomes" id="UP000198618">
    <property type="component" value="Unassembled WGS sequence"/>
</dbReference>
<keyword evidence="1" id="KW-0472">Membrane</keyword>
<proteinExistence type="predicted"/>
<keyword evidence="3" id="KW-1185">Reference proteome</keyword>
<feature type="transmembrane region" description="Helical" evidence="1">
    <location>
        <begin position="51"/>
        <end position="70"/>
    </location>
</feature>
<sequence>MDRMFRVLAFWTGIFTVMFYVGDMQKTALLFLVQTAFFLTVSYLKLSERMYMYLFGAYCTVFMIGFTWYSEFILVPGFGH</sequence>
<accession>A0A1H9ZPF5</accession>
<evidence type="ECO:0000256" key="1">
    <source>
        <dbReference type="SAM" id="Phobius"/>
    </source>
</evidence>
<dbReference type="Pfam" id="PF11117">
    <property type="entry name" value="DUF2626"/>
    <property type="match status" value="1"/>
</dbReference>
<dbReference type="EMBL" id="FOHE01000002">
    <property type="protein sequence ID" value="SES83552.1"/>
    <property type="molecule type" value="Genomic_DNA"/>
</dbReference>
<name>A0A1H9ZPF5_9BACI</name>